<dbReference type="InterPro" id="IPR029035">
    <property type="entry name" value="DHS-like_NAD/FAD-binding_dom"/>
</dbReference>
<organism evidence="1 2">
    <name type="scientific">Brevibacillus centrosporus</name>
    <dbReference type="NCBI Taxonomy" id="54910"/>
    <lineage>
        <taxon>Bacteria</taxon>
        <taxon>Bacillati</taxon>
        <taxon>Bacillota</taxon>
        <taxon>Bacilli</taxon>
        <taxon>Bacillales</taxon>
        <taxon>Paenibacillaceae</taxon>
        <taxon>Brevibacillus</taxon>
    </lineage>
</organism>
<sequence>MRKAYTKFIEQTFKLNPVLIVGSGVSAGAGISGMGKLASYLTESILTDRFNDQEKQMWEQIKTKLTIEKMGLEEVLQNSGESISNTLLREIIQHTWCCISKDEQQLMIDISNNIDSTGFIRYFSKYLNSNTGVIHVITTNYDHLIEWSASKAGWRIWDGFNEGPIGSPLSVQELSERMKNTIKVGKKKWVTITQPHLRIYKPHGSLSWFRSPNGHITKMPGVGMHMLPKLEKIQISPTIVTPGTGKYLETHKEPYNTVFSEMKQVLDRCKALLFLGFGFNDLHIQGSFESILRDDSIPKIILAMELSQNVMQLIENHSIKNFIAVQKAEQGSQIISDKFESFILQEPNHWTFIEHLNQAWGVEDHEATLKSV</sequence>
<reference evidence="2" key="1">
    <citation type="submission" date="2016-10" db="EMBL/GenBank/DDBJ databases">
        <authorList>
            <person name="Varghese N."/>
            <person name="Submissions S."/>
        </authorList>
    </citation>
    <scope>NUCLEOTIDE SEQUENCE [LARGE SCALE GENOMIC DNA]</scope>
    <source>
        <strain evidence="2">OK042</strain>
    </source>
</reference>
<dbReference type="SUPFAM" id="SSF52467">
    <property type="entry name" value="DHS-like NAD/FAD-binding domain"/>
    <property type="match status" value="1"/>
</dbReference>
<evidence type="ECO:0000313" key="1">
    <source>
        <dbReference type="EMBL" id="SFK54865.1"/>
    </source>
</evidence>
<dbReference type="EMBL" id="FORT01000015">
    <property type="protein sequence ID" value="SFK54865.1"/>
    <property type="molecule type" value="Genomic_DNA"/>
</dbReference>
<dbReference type="Pfam" id="PF13289">
    <property type="entry name" value="SIR2_2"/>
    <property type="match status" value="1"/>
</dbReference>
<proteinExistence type="predicted"/>
<evidence type="ECO:0000313" key="2">
    <source>
        <dbReference type="Proteomes" id="UP000198915"/>
    </source>
</evidence>
<keyword evidence="2" id="KW-1185">Reference proteome</keyword>
<dbReference type="Proteomes" id="UP000198915">
    <property type="component" value="Unassembled WGS sequence"/>
</dbReference>
<protein>
    <submittedName>
        <fullName evidence="1">SIR2-like domain-containing protein</fullName>
    </submittedName>
</protein>
<gene>
    <name evidence="1" type="ORF">SAMN05518846_11539</name>
</gene>
<dbReference type="AlphaFoldDB" id="A0A1I4AEK4"/>
<name>A0A1I4AEK4_9BACL</name>
<dbReference type="RefSeq" id="WP_092273639.1">
    <property type="nucleotide sequence ID" value="NZ_FORT01000015.1"/>
</dbReference>
<dbReference type="STRING" id="1884381.SAMN05518846_11539"/>
<accession>A0A1I4AEK4</accession>